<sequence>MAKAMLRLFGRPTSSNTQKVLWTLAELSSRTSFELVLASARLGPDSDLLCEGTGAKPYGVVDSDEYVELCPTRLVPCLVDGSLSVWESHSIVRYLAQKYGPDLHLGSIEGMAQCSPWMDWLLFQNFHECNHDFIDQIARTPPPERKLELMARSYEGYVKRLQKVEEQVARTGAFITGSSFSIADIVIGAEISRFSCGMHRWAMGPQELPSLVELPHLCKYFRCLQGKLSMKAACSMRDNIRSWSPWPLERCKSCSPSEERTSSSRSVAGDLWLCRHGKSPQEFVFPFCEGPFEPLTDIVPRVGCRI</sequence>
<dbReference type="PANTHER" id="PTHR44051:SF8">
    <property type="entry name" value="GLUTATHIONE S-TRANSFERASE GSTA"/>
    <property type="match status" value="1"/>
</dbReference>
<dbReference type="PANTHER" id="PTHR44051">
    <property type="entry name" value="GLUTATHIONE S-TRANSFERASE-RELATED"/>
    <property type="match status" value="1"/>
</dbReference>
<dbReference type="SUPFAM" id="SSF52833">
    <property type="entry name" value="Thioredoxin-like"/>
    <property type="match status" value="1"/>
</dbReference>
<dbReference type="Proteomes" id="UP001642464">
    <property type="component" value="Unassembled WGS sequence"/>
</dbReference>
<gene>
    <name evidence="3" type="ORF">SCF082_LOCUS22612</name>
</gene>
<reference evidence="3 4" key="1">
    <citation type="submission" date="2024-02" db="EMBL/GenBank/DDBJ databases">
        <authorList>
            <person name="Chen Y."/>
            <person name="Shah S."/>
            <person name="Dougan E. K."/>
            <person name="Thang M."/>
            <person name="Chan C."/>
        </authorList>
    </citation>
    <scope>NUCLEOTIDE SEQUENCE [LARGE SCALE GENOMIC DNA]</scope>
</reference>
<dbReference type="InterPro" id="IPR004045">
    <property type="entry name" value="Glutathione_S-Trfase_N"/>
</dbReference>
<organism evidence="3 4">
    <name type="scientific">Durusdinium trenchii</name>
    <dbReference type="NCBI Taxonomy" id="1381693"/>
    <lineage>
        <taxon>Eukaryota</taxon>
        <taxon>Sar</taxon>
        <taxon>Alveolata</taxon>
        <taxon>Dinophyceae</taxon>
        <taxon>Suessiales</taxon>
        <taxon>Symbiodiniaceae</taxon>
        <taxon>Durusdinium</taxon>
    </lineage>
</organism>
<dbReference type="InterPro" id="IPR036249">
    <property type="entry name" value="Thioredoxin-like_sf"/>
</dbReference>
<proteinExistence type="inferred from homology"/>
<evidence type="ECO:0000256" key="1">
    <source>
        <dbReference type="ARBA" id="ARBA00007409"/>
    </source>
</evidence>
<evidence type="ECO:0000313" key="4">
    <source>
        <dbReference type="Proteomes" id="UP001642464"/>
    </source>
</evidence>
<dbReference type="EMBL" id="CAXAMM010016224">
    <property type="protein sequence ID" value="CAK9038421.1"/>
    <property type="molecule type" value="Genomic_DNA"/>
</dbReference>
<dbReference type="InterPro" id="IPR040079">
    <property type="entry name" value="Glutathione_S-Trfase"/>
</dbReference>
<dbReference type="Pfam" id="PF13417">
    <property type="entry name" value="GST_N_3"/>
    <property type="match status" value="1"/>
</dbReference>
<dbReference type="InterPro" id="IPR036282">
    <property type="entry name" value="Glutathione-S-Trfase_C_sf"/>
</dbReference>
<name>A0ABP0LI36_9DINO</name>
<dbReference type="Gene3D" id="1.20.1050.10">
    <property type="match status" value="1"/>
</dbReference>
<comment type="caution">
    <text evidence="3">The sequence shown here is derived from an EMBL/GenBank/DDBJ whole genome shotgun (WGS) entry which is preliminary data.</text>
</comment>
<protein>
    <submittedName>
        <fullName evidence="3">Glutathione S-transferase GstB</fullName>
    </submittedName>
</protein>
<dbReference type="PROSITE" id="PS50404">
    <property type="entry name" value="GST_NTER"/>
    <property type="match status" value="1"/>
</dbReference>
<keyword evidence="4" id="KW-1185">Reference proteome</keyword>
<evidence type="ECO:0000259" key="2">
    <source>
        <dbReference type="PROSITE" id="PS50404"/>
    </source>
</evidence>
<evidence type="ECO:0000313" key="3">
    <source>
        <dbReference type="EMBL" id="CAK9038421.1"/>
    </source>
</evidence>
<comment type="similarity">
    <text evidence="1">Belongs to the GST superfamily.</text>
</comment>
<accession>A0ABP0LI36</accession>
<dbReference type="SUPFAM" id="SSF47616">
    <property type="entry name" value="GST C-terminal domain-like"/>
    <property type="match status" value="1"/>
</dbReference>
<dbReference type="Gene3D" id="3.40.30.10">
    <property type="entry name" value="Glutaredoxin"/>
    <property type="match status" value="1"/>
</dbReference>
<dbReference type="SFLD" id="SFLDS00019">
    <property type="entry name" value="Glutathione_Transferase_(cytos"/>
    <property type="match status" value="1"/>
</dbReference>
<feature type="domain" description="GST N-terminal" evidence="2">
    <location>
        <begin position="4"/>
        <end position="103"/>
    </location>
</feature>